<dbReference type="PROSITE" id="PS51252">
    <property type="entry name" value="ANTISTASIN"/>
    <property type="match status" value="2"/>
</dbReference>
<accession>A0AAV2H1D8</accession>
<dbReference type="InterPro" id="IPR011061">
    <property type="entry name" value="Hirudin/antistatin"/>
</dbReference>
<feature type="domain" description="Antistasin-like" evidence="4">
    <location>
        <begin position="60"/>
        <end position="85"/>
    </location>
</feature>
<sequence length="174" mass="18970">MSRDIFVGVLVILFIEPSQASLEAIVCITRPCVAPPPNCYYVKDANGCPSCKMVCNRADCPDLNCTQPCYNGYVKGIDGCNTCYCQKGCYERICPGGRICPSGYLSDRRGCPTCQCKPQALSCHQKMLCPEGACPNSCSCEPHCYVEIESLLGGTPSTIEPRPFKDAFINQDLI</sequence>
<dbReference type="SUPFAM" id="SSF57262">
    <property type="entry name" value="Leech antihemostatic proteins"/>
    <property type="match status" value="1"/>
</dbReference>
<keyword evidence="2" id="KW-0722">Serine protease inhibitor</keyword>
<dbReference type="GO" id="GO:0004867">
    <property type="term" value="F:serine-type endopeptidase inhibitor activity"/>
    <property type="evidence" value="ECO:0007669"/>
    <property type="project" value="UniProtKB-KW"/>
</dbReference>
<feature type="chain" id="PRO_5043920635" description="Antistasin-like domain-containing protein" evidence="3">
    <location>
        <begin position="21"/>
        <end position="174"/>
    </location>
</feature>
<keyword evidence="1" id="KW-0646">Protease inhibitor</keyword>
<evidence type="ECO:0000313" key="5">
    <source>
        <dbReference type="EMBL" id="CAL1527181.1"/>
    </source>
</evidence>
<proteinExistence type="predicted"/>
<dbReference type="EMBL" id="CAXITT010000013">
    <property type="protein sequence ID" value="CAL1527181.1"/>
    <property type="molecule type" value="Genomic_DNA"/>
</dbReference>
<evidence type="ECO:0000256" key="1">
    <source>
        <dbReference type="ARBA" id="ARBA00022690"/>
    </source>
</evidence>
<evidence type="ECO:0000256" key="2">
    <source>
        <dbReference type="ARBA" id="ARBA00022900"/>
    </source>
</evidence>
<dbReference type="InterPro" id="IPR004094">
    <property type="entry name" value="Antistasin-like"/>
</dbReference>
<evidence type="ECO:0000313" key="6">
    <source>
        <dbReference type="Proteomes" id="UP001497497"/>
    </source>
</evidence>
<dbReference type="Gene3D" id="2.10.22.10">
    <property type="entry name" value="Antistasin, domain 1"/>
    <property type="match status" value="1"/>
</dbReference>
<reference evidence="5 6" key="1">
    <citation type="submission" date="2024-04" db="EMBL/GenBank/DDBJ databases">
        <authorList>
            <consortium name="Genoscope - CEA"/>
            <person name="William W."/>
        </authorList>
    </citation>
    <scope>NUCLEOTIDE SEQUENCE [LARGE SCALE GENOMIC DNA]</scope>
</reference>
<protein>
    <recommendedName>
        <fullName evidence="4">Antistasin-like domain-containing protein</fullName>
    </recommendedName>
</protein>
<dbReference type="AlphaFoldDB" id="A0AAV2H1D8"/>
<evidence type="ECO:0000256" key="3">
    <source>
        <dbReference type="SAM" id="SignalP"/>
    </source>
</evidence>
<gene>
    <name evidence="5" type="ORF">GSLYS_00001358001</name>
</gene>
<evidence type="ECO:0000259" key="4">
    <source>
        <dbReference type="PROSITE" id="PS51252"/>
    </source>
</evidence>
<feature type="signal peptide" evidence="3">
    <location>
        <begin position="1"/>
        <end position="20"/>
    </location>
</feature>
<organism evidence="5 6">
    <name type="scientific">Lymnaea stagnalis</name>
    <name type="common">Great pond snail</name>
    <name type="synonym">Helix stagnalis</name>
    <dbReference type="NCBI Taxonomy" id="6523"/>
    <lineage>
        <taxon>Eukaryota</taxon>
        <taxon>Metazoa</taxon>
        <taxon>Spiralia</taxon>
        <taxon>Lophotrochozoa</taxon>
        <taxon>Mollusca</taxon>
        <taxon>Gastropoda</taxon>
        <taxon>Heterobranchia</taxon>
        <taxon>Euthyneura</taxon>
        <taxon>Panpulmonata</taxon>
        <taxon>Hygrophila</taxon>
        <taxon>Lymnaeoidea</taxon>
        <taxon>Lymnaeidae</taxon>
        <taxon>Lymnaea</taxon>
    </lineage>
</organism>
<dbReference type="Proteomes" id="UP001497497">
    <property type="component" value="Unassembled WGS sequence"/>
</dbReference>
<keyword evidence="6" id="KW-1185">Reference proteome</keyword>
<feature type="domain" description="Antistasin-like" evidence="4">
    <location>
        <begin position="89"/>
        <end position="116"/>
    </location>
</feature>
<comment type="caution">
    <text evidence="5">The sequence shown here is derived from an EMBL/GenBank/DDBJ whole genome shotgun (WGS) entry which is preliminary data.</text>
</comment>
<name>A0AAV2H1D8_LYMST</name>
<keyword evidence="3" id="KW-0732">Signal</keyword>
<dbReference type="Pfam" id="PF02822">
    <property type="entry name" value="Antistasin"/>
    <property type="match status" value="2"/>
</dbReference>